<dbReference type="Pfam" id="PF06985">
    <property type="entry name" value="HET"/>
    <property type="match status" value="1"/>
</dbReference>
<dbReference type="Proteomes" id="UP000285146">
    <property type="component" value="Unassembled WGS sequence"/>
</dbReference>
<evidence type="ECO:0000313" key="4">
    <source>
        <dbReference type="Proteomes" id="UP000285146"/>
    </source>
</evidence>
<dbReference type="OrthoDB" id="5362512at2759"/>
<feature type="region of interest" description="Disordered" evidence="1">
    <location>
        <begin position="675"/>
        <end position="700"/>
    </location>
</feature>
<gene>
    <name evidence="3" type="ORF">VPNG_01025</name>
</gene>
<dbReference type="InterPro" id="IPR010730">
    <property type="entry name" value="HET"/>
</dbReference>
<feature type="compositionally biased region" description="Basic and acidic residues" evidence="1">
    <location>
        <begin position="401"/>
        <end position="412"/>
    </location>
</feature>
<feature type="compositionally biased region" description="Acidic residues" evidence="1">
    <location>
        <begin position="416"/>
        <end position="430"/>
    </location>
</feature>
<evidence type="ECO:0000313" key="3">
    <source>
        <dbReference type="EMBL" id="ROW17088.1"/>
    </source>
</evidence>
<keyword evidence="4" id="KW-1185">Reference proteome</keyword>
<sequence length="953" mass="107550">MDEDAINELVNKHFFPMIGHGARMMGVDLPMDPDSDQFTIPLSHMPGDSTLQSDPLLCHACSGMSLKALRSDRGYLHSMKFEDLLRSAEDCPLCERIQFNMRNAVRFHVQRREQIDDPREALQLFAEYLVEQHDLHPTDPTPVILRIDRGGHSGSNEEFLVTGTIAIAPTMGIAWVPFWGRMILHDDDKESIRLIRPRGSDVEVLERLKEWLKVRLAEVPSWSDAAEEKPLPTRVLDLGDADAMEGDLRLVETDRQNGQYVALSYCWGGYADFRTLRDNYTERLEEIRFDQLPALFAHAVKVTRGLGIRYLWIDALCIIQEDAEDWHREAACMSDIYWNTTCRVAVNDSKSPLEGFFPPKDLMASIRVPNLEIGEEGNADWESASEESGSVDSLNAAQTEKSIEVDEREATRSDTSLEDTDALEADDTNTADDSLRTAIGGRQKSCGELAEGLNTGLRDGTQEAKETAAPDSDCNGVANQDEAVNAEDGLSSGWMHDVFARMERNMSGYAAKSPELEVEKKEPLKMYLTSARSYAVDVDRGHLNTRAWVLQERLLAPRTIHFTKEHIYCEDQDDLCGEDWVKRYFTWMSSIDKQSTCTQIELFPERKINSLHNLTKNMDSLWWSRGNYRQPESTIVADPWLRVCENFSNCNISFHTDRLAAIRGLIKKKQELQALSTSSDDDGEAPSSPSSTLSSSHEDRKDKTRNFLGMWEHNLHVELAWASHMRSKLKFLHDLKLPSWAWIAYDGRVSFTKESRAVSRYPGPVRLPPFPELKLLDADVADMTTTLPLESAASLTVQITMREIHALSADTTSFDPRGKSRDEVADSVPFFYHDHTGTDPVLLASISECREILDDAGSLVGFVSLDEERQVVGDLFCAHISTLRDEDMRAVHQELDKPGVTSVDMSPFQKPILAYAMVLARVEGVENEFRRLGLAEVNYEWMRGGTSSVIRLV</sequence>
<feature type="compositionally biased region" description="Low complexity" evidence="1">
    <location>
        <begin position="686"/>
        <end position="695"/>
    </location>
</feature>
<reference evidence="3 4" key="1">
    <citation type="submission" date="2015-09" db="EMBL/GenBank/DDBJ databases">
        <title>Host preference determinants of Valsa canker pathogens revealed by comparative genomics.</title>
        <authorList>
            <person name="Yin Z."/>
            <person name="Huang L."/>
        </authorList>
    </citation>
    <scope>NUCLEOTIDE SEQUENCE [LARGE SCALE GENOMIC DNA]</scope>
    <source>
        <strain evidence="3 4">SXYLt</strain>
    </source>
</reference>
<accession>A0A423XKR6</accession>
<dbReference type="AlphaFoldDB" id="A0A423XKR6"/>
<evidence type="ECO:0000259" key="2">
    <source>
        <dbReference type="Pfam" id="PF06985"/>
    </source>
</evidence>
<dbReference type="PANTHER" id="PTHR33112">
    <property type="entry name" value="DOMAIN PROTEIN, PUTATIVE-RELATED"/>
    <property type="match status" value="1"/>
</dbReference>
<dbReference type="InParanoid" id="A0A423XKR6"/>
<dbReference type="PANTHER" id="PTHR33112:SF16">
    <property type="entry name" value="HETEROKARYON INCOMPATIBILITY DOMAIN-CONTAINING PROTEIN"/>
    <property type="match status" value="1"/>
</dbReference>
<comment type="caution">
    <text evidence="3">The sequence shown here is derived from an EMBL/GenBank/DDBJ whole genome shotgun (WGS) entry which is preliminary data.</text>
</comment>
<name>A0A423XKR6_9PEZI</name>
<evidence type="ECO:0000256" key="1">
    <source>
        <dbReference type="SAM" id="MobiDB-lite"/>
    </source>
</evidence>
<feature type="compositionally biased region" description="Polar residues" evidence="1">
    <location>
        <begin position="386"/>
        <end position="400"/>
    </location>
</feature>
<feature type="region of interest" description="Disordered" evidence="1">
    <location>
        <begin position="379"/>
        <end position="436"/>
    </location>
</feature>
<feature type="region of interest" description="Disordered" evidence="1">
    <location>
        <begin position="452"/>
        <end position="477"/>
    </location>
</feature>
<dbReference type="EMBL" id="LKEB01000003">
    <property type="protein sequence ID" value="ROW17088.1"/>
    <property type="molecule type" value="Genomic_DNA"/>
</dbReference>
<organism evidence="3 4">
    <name type="scientific">Cytospora leucostoma</name>
    <dbReference type="NCBI Taxonomy" id="1230097"/>
    <lineage>
        <taxon>Eukaryota</taxon>
        <taxon>Fungi</taxon>
        <taxon>Dikarya</taxon>
        <taxon>Ascomycota</taxon>
        <taxon>Pezizomycotina</taxon>
        <taxon>Sordariomycetes</taxon>
        <taxon>Sordariomycetidae</taxon>
        <taxon>Diaporthales</taxon>
        <taxon>Cytosporaceae</taxon>
        <taxon>Cytospora</taxon>
    </lineage>
</organism>
<protein>
    <recommendedName>
        <fullName evidence="2">Heterokaryon incompatibility domain-containing protein</fullName>
    </recommendedName>
</protein>
<feature type="domain" description="Heterokaryon incompatibility" evidence="2">
    <location>
        <begin position="260"/>
        <end position="373"/>
    </location>
</feature>
<proteinExistence type="predicted"/>